<dbReference type="RefSeq" id="WP_034974096.1">
    <property type="nucleotide sequence ID" value="NZ_FOFI01000002.1"/>
</dbReference>
<organism evidence="2 3">
    <name type="scientific">Epilithonimonas lactis</name>
    <dbReference type="NCBI Taxonomy" id="421072"/>
    <lineage>
        <taxon>Bacteria</taxon>
        <taxon>Pseudomonadati</taxon>
        <taxon>Bacteroidota</taxon>
        <taxon>Flavobacteriia</taxon>
        <taxon>Flavobacteriales</taxon>
        <taxon>Weeksellaceae</taxon>
        <taxon>Chryseobacterium group</taxon>
        <taxon>Epilithonimonas</taxon>
    </lineage>
</organism>
<evidence type="ECO:0000313" key="3">
    <source>
        <dbReference type="Proteomes" id="UP000028623"/>
    </source>
</evidence>
<dbReference type="Pfam" id="PF01850">
    <property type="entry name" value="PIN"/>
    <property type="match status" value="1"/>
</dbReference>
<dbReference type="OrthoDB" id="9798990at2"/>
<dbReference type="PANTHER" id="PTHR36173:SF2">
    <property type="entry name" value="RIBONUCLEASE VAPC16"/>
    <property type="match status" value="1"/>
</dbReference>
<reference evidence="2 3" key="1">
    <citation type="submission" date="2014-07" db="EMBL/GenBank/DDBJ databases">
        <title>Epilithonimonas lactis LMG 22401 Genome.</title>
        <authorList>
            <person name="Pipes S.E."/>
            <person name="Stropko S.J."/>
        </authorList>
    </citation>
    <scope>NUCLEOTIDE SEQUENCE [LARGE SCALE GENOMIC DNA]</scope>
    <source>
        <strain evidence="2 3">LMG 24401</strain>
    </source>
</reference>
<proteinExistence type="predicted"/>
<dbReference type="EMBL" id="JPLY01000001">
    <property type="protein sequence ID" value="KFC23969.1"/>
    <property type="molecule type" value="Genomic_DNA"/>
</dbReference>
<evidence type="ECO:0000259" key="1">
    <source>
        <dbReference type="Pfam" id="PF01850"/>
    </source>
</evidence>
<feature type="domain" description="PIN" evidence="1">
    <location>
        <begin position="3"/>
        <end position="119"/>
    </location>
</feature>
<dbReference type="InterPro" id="IPR052919">
    <property type="entry name" value="TA_system_RNase"/>
</dbReference>
<gene>
    <name evidence="2" type="ORF">IO89_05280</name>
</gene>
<dbReference type="Gene3D" id="3.40.50.1010">
    <property type="entry name" value="5'-nuclease"/>
    <property type="match status" value="1"/>
</dbReference>
<protein>
    <recommendedName>
        <fullName evidence="1">PIN domain-containing protein</fullName>
    </recommendedName>
</protein>
<evidence type="ECO:0000313" key="2">
    <source>
        <dbReference type="EMBL" id="KFC23969.1"/>
    </source>
</evidence>
<dbReference type="InterPro" id="IPR041705">
    <property type="entry name" value="PIN_Sll0205"/>
</dbReference>
<dbReference type="PANTHER" id="PTHR36173">
    <property type="entry name" value="RIBONUCLEASE VAPC16-RELATED"/>
    <property type="match status" value="1"/>
</dbReference>
<dbReference type="SUPFAM" id="SSF88723">
    <property type="entry name" value="PIN domain-like"/>
    <property type="match status" value="1"/>
</dbReference>
<dbReference type="InterPro" id="IPR002716">
    <property type="entry name" value="PIN_dom"/>
</dbReference>
<keyword evidence="3" id="KW-1185">Reference proteome</keyword>
<dbReference type="AlphaFoldDB" id="A0A085BNC4"/>
<comment type="caution">
    <text evidence="2">The sequence shown here is derived from an EMBL/GenBank/DDBJ whole genome shotgun (WGS) entry which is preliminary data.</text>
</comment>
<accession>A0A085BNC4</accession>
<dbReference type="STRING" id="421072.SAMN04488097_2035"/>
<dbReference type="InterPro" id="IPR029060">
    <property type="entry name" value="PIN-like_dom_sf"/>
</dbReference>
<name>A0A085BNC4_9FLAO</name>
<dbReference type="Proteomes" id="UP000028623">
    <property type="component" value="Unassembled WGS sequence"/>
</dbReference>
<dbReference type="eggNOG" id="COG3744">
    <property type="taxonomic scope" value="Bacteria"/>
</dbReference>
<dbReference type="CDD" id="cd09872">
    <property type="entry name" value="PIN_Sll0205-like"/>
    <property type="match status" value="1"/>
</dbReference>
<sequence>MNYLLDTHTFLWFLEGNENLSDDARFAIENPNNISFISIASIWEIAIKLNLGKLRLDIKLEELKSEILKNGFEILPLDFEHVIGLSNLEAIHKDPFDRIIISQAICEKCIIISRDSNFNLYKNVNLLW</sequence>